<feature type="non-terminal residue" evidence="3">
    <location>
        <position position="1"/>
    </location>
</feature>
<evidence type="ECO:0000256" key="2">
    <source>
        <dbReference type="SAM" id="Phobius"/>
    </source>
</evidence>
<dbReference type="EMBL" id="CALNXI010003972">
    <property type="protein sequence ID" value="CAH3194778.1"/>
    <property type="molecule type" value="Genomic_DNA"/>
</dbReference>
<organism evidence="3 4">
    <name type="scientific">Porites evermanni</name>
    <dbReference type="NCBI Taxonomy" id="104178"/>
    <lineage>
        <taxon>Eukaryota</taxon>
        <taxon>Metazoa</taxon>
        <taxon>Cnidaria</taxon>
        <taxon>Anthozoa</taxon>
        <taxon>Hexacorallia</taxon>
        <taxon>Scleractinia</taxon>
        <taxon>Fungiina</taxon>
        <taxon>Poritidae</taxon>
        <taxon>Porites</taxon>
    </lineage>
</organism>
<keyword evidence="2" id="KW-0472">Membrane</keyword>
<keyword evidence="2" id="KW-0812">Transmembrane</keyword>
<comment type="caution">
    <text evidence="3">The sequence shown here is derived from an EMBL/GenBank/DDBJ whole genome shotgun (WGS) entry which is preliminary data.</text>
</comment>
<feature type="region of interest" description="Disordered" evidence="1">
    <location>
        <begin position="132"/>
        <end position="154"/>
    </location>
</feature>
<sequence length="154" mass="16732">DTSPSSRVSLLFWILVAAAAALILVVGALLFLIHAKHRKAGFNVNKEGSLGKTVGGENCSESNSLKSLKAARVHGRVERVFLMDLNVFSARSGTKKRVTLEGSWGGFSALFSTKLTYARPFRHSAAEIPRPLPLEHHPTLGQECVTHSPSRTEQ</sequence>
<keyword evidence="4" id="KW-1185">Reference proteome</keyword>
<feature type="transmembrane region" description="Helical" evidence="2">
    <location>
        <begin position="12"/>
        <end position="33"/>
    </location>
</feature>
<dbReference type="Proteomes" id="UP001159427">
    <property type="component" value="Unassembled WGS sequence"/>
</dbReference>
<name>A0ABN8ST95_9CNID</name>
<proteinExistence type="predicted"/>
<keyword evidence="2" id="KW-1133">Transmembrane helix</keyword>
<protein>
    <submittedName>
        <fullName evidence="3">Uncharacterized protein</fullName>
    </submittedName>
</protein>
<gene>
    <name evidence="3" type="ORF">PEVE_00028579</name>
</gene>
<evidence type="ECO:0000313" key="4">
    <source>
        <dbReference type="Proteomes" id="UP001159427"/>
    </source>
</evidence>
<evidence type="ECO:0000256" key="1">
    <source>
        <dbReference type="SAM" id="MobiDB-lite"/>
    </source>
</evidence>
<reference evidence="3 4" key="1">
    <citation type="submission" date="2022-05" db="EMBL/GenBank/DDBJ databases">
        <authorList>
            <consortium name="Genoscope - CEA"/>
            <person name="William W."/>
        </authorList>
    </citation>
    <scope>NUCLEOTIDE SEQUENCE [LARGE SCALE GENOMIC DNA]</scope>
</reference>
<feature type="non-terminal residue" evidence="3">
    <location>
        <position position="154"/>
    </location>
</feature>
<accession>A0ABN8ST95</accession>
<feature type="compositionally biased region" description="Polar residues" evidence="1">
    <location>
        <begin position="145"/>
        <end position="154"/>
    </location>
</feature>
<evidence type="ECO:0000313" key="3">
    <source>
        <dbReference type="EMBL" id="CAH3194778.1"/>
    </source>
</evidence>